<dbReference type="EMBL" id="UOEH01000196">
    <property type="protein sequence ID" value="VAV96425.1"/>
    <property type="molecule type" value="Genomic_DNA"/>
</dbReference>
<protein>
    <submittedName>
        <fullName evidence="1">Coproporphyrinogen III oxidase, aerobic</fullName>
        <ecNumber evidence="1">1.3.3.3</ecNumber>
    </submittedName>
</protein>
<keyword evidence="1" id="KW-0560">Oxidoreductase</keyword>
<feature type="non-terminal residue" evidence="1">
    <location>
        <position position="53"/>
    </location>
</feature>
<sequence>MSNQSTELLEKQKQIARAWFEKLRDDICTAFEQLEDAAGDLYGDMPAGRFERT</sequence>
<accession>A0A3B0SNI2</accession>
<name>A0A3B0SNI2_9ZZZZ</name>
<reference evidence="1" key="1">
    <citation type="submission" date="2018-06" db="EMBL/GenBank/DDBJ databases">
        <authorList>
            <person name="Zhirakovskaya E."/>
        </authorList>
    </citation>
    <scope>NUCLEOTIDE SEQUENCE</scope>
</reference>
<organism evidence="1">
    <name type="scientific">hydrothermal vent metagenome</name>
    <dbReference type="NCBI Taxonomy" id="652676"/>
    <lineage>
        <taxon>unclassified sequences</taxon>
        <taxon>metagenomes</taxon>
        <taxon>ecological metagenomes</taxon>
    </lineage>
</organism>
<evidence type="ECO:0000313" key="1">
    <source>
        <dbReference type="EMBL" id="VAV96425.1"/>
    </source>
</evidence>
<dbReference type="GO" id="GO:0004109">
    <property type="term" value="F:coproporphyrinogen oxidase activity"/>
    <property type="evidence" value="ECO:0007669"/>
    <property type="project" value="UniProtKB-EC"/>
</dbReference>
<gene>
    <name evidence="1" type="ORF">MNBD_ALPHA05-892</name>
</gene>
<proteinExistence type="predicted"/>
<dbReference type="AlphaFoldDB" id="A0A3B0SNI2"/>
<dbReference type="EC" id="1.3.3.3" evidence="1"/>